<feature type="transmembrane region" description="Helical" evidence="1">
    <location>
        <begin position="20"/>
        <end position="39"/>
    </location>
</feature>
<feature type="transmembrane region" description="Helical" evidence="1">
    <location>
        <begin position="214"/>
        <end position="232"/>
    </location>
</feature>
<dbReference type="AlphaFoldDB" id="A0A927CA94"/>
<feature type="transmembrane region" description="Helical" evidence="1">
    <location>
        <begin position="51"/>
        <end position="74"/>
    </location>
</feature>
<evidence type="ECO:0000256" key="1">
    <source>
        <dbReference type="SAM" id="Phobius"/>
    </source>
</evidence>
<organism evidence="2 3">
    <name type="scientific">Paenibacillus oceani</name>
    <dbReference type="NCBI Taxonomy" id="2772510"/>
    <lineage>
        <taxon>Bacteria</taxon>
        <taxon>Bacillati</taxon>
        <taxon>Bacillota</taxon>
        <taxon>Bacilli</taxon>
        <taxon>Bacillales</taxon>
        <taxon>Paenibacillaceae</taxon>
        <taxon>Paenibacillus</taxon>
    </lineage>
</organism>
<name>A0A927CA94_9BACL</name>
<feature type="transmembrane region" description="Helical" evidence="1">
    <location>
        <begin position="143"/>
        <end position="163"/>
    </location>
</feature>
<feature type="transmembrane region" description="Helical" evidence="1">
    <location>
        <begin position="112"/>
        <end position="137"/>
    </location>
</feature>
<dbReference type="RefSeq" id="WP_190928392.1">
    <property type="nucleotide sequence ID" value="NZ_JACXJA010000016.1"/>
</dbReference>
<accession>A0A927CA94</accession>
<evidence type="ECO:0000313" key="2">
    <source>
        <dbReference type="EMBL" id="MBD2862988.1"/>
    </source>
</evidence>
<evidence type="ECO:0000313" key="3">
    <source>
        <dbReference type="Proteomes" id="UP000639396"/>
    </source>
</evidence>
<protein>
    <submittedName>
        <fullName evidence="2">Uncharacterized protein</fullName>
    </submittedName>
</protein>
<keyword evidence="1" id="KW-0472">Membrane</keyword>
<keyword evidence="1" id="KW-0812">Transmembrane</keyword>
<keyword evidence="1" id="KW-1133">Transmembrane helix</keyword>
<keyword evidence="3" id="KW-1185">Reference proteome</keyword>
<gene>
    <name evidence="2" type="ORF">IDH45_13430</name>
</gene>
<dbReference type="EMBL" id="JACXJA010000016">
    <property type="protein sequence ID" value="MBD2862988.1"/>
    <property type="molecule type" value="Genomic_DNA"/>
</dbReference>
<reference evidence="2" key="1">
    <citation type="submission" date="2020-09" db="EMBL/GenBank/DDBJ databases">
        <title>A novel bacterium of genus Paenibacillus, isolated from South China Sea.</title>
        <authorList>
            <person name="Huang H."/>
            <person name="Mo K."/>
            <person name="Hu Y."/>
        </authorList>
    </citation>
    <scope>NUCLEOTIDE SEQUENCE</scope>
    <source>
        <strain evidence="2">IB182363</strain>
    </source>
</reference>
<feature type="transmembrane region" description="Helical" evidence="1">
    <location>
        <begin position="175"/>
        <end position="194"/>
    </location>
</feature>
<comment type="caution">
    <text evidence="2">The sequence shown here is derived from an EMBL/GenBank/DDBJ whole genome shotgun (WGS) entry which is preliminary data.</text>
</comment>
<sequence>MLRDAWPIAWYEFKQRYLSLAMNMFASVLIALVAVEALMRFERDDLSPNNVLTFLNVADLLLLAALPALGAFSFSREYMSWNSLTDEPFLKRLRFYRMWAIPLPVIAWSRMLYMLLCFVVSMTVFVTVFVAVGWTVLSDTRPIAHLLSFALVWTGYAAAICGLHPFLEYGAKAKMIHVVSIGMVVVIVGADLLLNYLLNKPIFLHVLEMVNGNPFWPAVISLCAGVIGIIAFQRGLVRRLERIDLP</sequence>
<dbReference type="Proteomes" id="UP000639396">
    <property type="component" value="Unassembled WGS sequence"/>
</dbReference>
<proteinExistence type="predicted"/>